<organism evidence="5 6">
    <name type="scientific">Anaeromicropila populeti</name>
    <dbReference type="NCBI Taxonomy" id="37658"/>
    <lineage>
        <taxon>Bacteria</taxon>
        <taxon>Bacillati</taxon>
        <taxon>Bacillota</taxon>
        <taxon>Clostridia</taxon>
        <taxon>Lachnospirales</taxon>
        <taxon>Lachnospiraceae</taxon>
        <taxon>Anaeromicropila</taxon>
    </lineage>
</organism>
<feature type="domain" description="HTH araC/xylS-type" evidence="4">
    <location>
        <begin position="157"/>
        <end position="255"/>
    </location>
</feature>
<evidence type="ECO:0000256" key="3">
    <source>
        <dbReference type="ARBA" id="ARBA00023163"/>
    </source>
</evidence>
<dbReference type="STRING" id="37658.SAMN05661086_01380"/>
<dbReference type="Pfam" id="PF12833">
    <property type="entry name" value="HTH_18"/>
    <property type="match status" value="1"/>
</dbReference>
<dbReference type="GO" id="GO:0043565">
    <property type="term" value="F:sequence-specific DNA binding"/>
    <property type="evidence" value="ECO:0007669"/>
    <property type="project" value="InterPro"/>
</dbReference>
<dbReference type="PROSITE" id="PS00041">
    <property type="entry name" value="HTH_ARAC_FAMILY_1"/>
    <property type="match status" value="1"/>
</dbReference>
<evidence type="ECO:0000313" key="6">
    <source>
        <dbReference type="Proteomes" id="UP000199659"/>
    </source>
</evidence>
<dbReference type="PRINTS" id="PR00032">
    <property type="entry name" value="HTHARAC"/>
</dbReference>
<proteinExistence type="predicted"/>
<dbReference type="Gene3D" id="1.10.10.60">
    <property type="entry name" value="Homeodomain-like"/>
    <property type="match status" value="2"/>
</dbReference>
<sequence>MLKLNLDTPVNFLWCGKFVAPSDSWVHMTRALQEYEMMFVTNGTLYIADENQKYTVPCGEYLIMQPTIRQYGFHPSKCSFYWFHFLCGSGHMSFSEQEVIPHMEPLNFLISQLQDCTRLYGTGQLSNYLFTSMLLELNHQLSAKEHIVNSSKEQICAKIKSYVEWNPLCNIQVSEIAKQLGYHEKYLSAVFKSVTGISLKQYLIQKRMEYAKNELADSSISIAQISNTLGFSDSHNFSHAFKKSTGFSPTEYRQRVKKC</sequence>
<dbReference type="SUPFAM" id="SSF51215">
    <property type="entry name" value="Regulatory protein AraC"/>
    <property type="match status" value="1"/>
</dbReference>
<protein>
    <submittedName>
        <fullName evidence="5">AraC-type DNA-binding protein</fullName>
    </submittedName>
</protein>
<evidence type="ECO:0000313" key="5">
    <source>
        <dbReference type="EMBL" id="SFR73098.1"/>
    </source>
</evidence>
<dbReference type="SUPFAM" id="SSF46689">
    <property type="entry name" value="Homeodomain-like"/>
    <property type="match status" value="2"/>
</dbReference>
<evidence type="ECO:0000256" key="1">
    <source>
        <dbReference type="ARBA" id="ARBA00023015"/>
    </source>
</evidence>
<dbReference type="InterPro" id="IPR009057">
    <property type="entry name" value="Homeodomain-like_sf"/>
</dbReference>
<evidence type="ECO:0000259" key="4">
    <source>
        <dbReference type="PROSITE" id="PS01124"/>
    </source>
</evidence>
<keyword evidence="3" id="KW-0804">Transcription</keyword>
<reference evidence="5 6" key="1">
    <citation type="submission" date="2016-10" db="EMBL/GenBank/DDBJ databases">
        <authorList>
            <person name="de Groot N.N."/>
        </authorList>
    </citation>
    <scope>NUCLEOTIDE SEQUENCE [LARGE SCALE GENOMIC DNA]</scope>
    <source>
        <strain evidence="5 6">743A</strain>
    </source>
</reference>
<dbReference type="PROSITE" id="PS01124">
    <property type="entry name" value="HTH_ARAC_FAMILY_2"/>
    <property type="match status" value="1"/>
</dbReference>
<dbReference type="OrthoDB" id="249627at2"/>
<dbReference type="AlphaFoldDB" id="A0A1I6J2E7"/>
<keyword evidence="1" id="KW-0805">Transcription regulation</keyword>
<keyword evidence="2 5" id="KW-0238">DNA-binding</keyword>
<dbReference type="SMART" id="SM00342">
    <property type="entry name" value="HTH_ARAC"/>
    <property type="match status" value="1"/>
</dbReference>
<dbReference type="PANTHER" id="PTHR43280:SF30">
    <property type="entry name" value="MMSAB OPERON REGULATORY PROTEIN"/>
    <property type="match status" value="1"/>
</dbReference>
<evidence type="ECO:0000256" key="2">
    <source>
        <dbReference type="ARBA" id="ARBA00023125"/>
    </source>
</evidence>
<dbReference type="EMBL" id="FOYZ01000004">
    <property type="protein sequence ID" value="SFR73098.1"/>
    <property type="molecule type" value="Genomic_DNA"/>
</dbReference>
<gene>
    <name evidence="5" type="ORF">SAMN05661086_01380</name>
</gene>
<dbReference type="InterPro" id="IPR018060">
    <property type="entry name" value="HTH_AraC"/>
</dbReference>
<accession>A0A1I6J2E7</accession>
<dbReference type="InterPro" id="IPR018062">
    <property type="entry name" value="HTH_AraC-typ_CS"/>
</dbReference>
<dbReference type="InterPro" id="IPR037923">
    <property type="entry name" value="HTH-like"/>
</dbReference>
<dbReference type="GO" id="GO:0003700">
    <property type="term" value="F:DNA-binding transcription factor activity"/>
    <property type="evidence" value="ECO:0007669"/>
    <property type="project" value="InterPro"/>
</dbReference>
<dbReference type="InterPro" id="IPR020449">
    <property type="entry name" value="Tscrpt_reg_AraC-type_HTH"/>
</dbReference>
<keyword evidence="6" id="KW-1185">Reference proteome</keyword>
<name>A0A1I6J2E7_9FIRM</name>
<dbReference type="Proteomes" id="UP000199659">
    <property type="component" value="Unassembled WGS sequence"/>
</dbReference>
<dbReference type="PANTHER" id="PTHR43280">
    <property type="entry name" value="ARAC-FAMILY TRANSCRIPTIONAL REGULATOR"/>
    <property type="match status" value="1"/>
</dbReference>